<proteinExistence type="predicted"/>
<gene>
    <name evidence="1" type="ORF">E5336_05745</name>
</gene>
<keyword evidence="2" id="KW-1185">Reference proteome</keyword>
<evidence type="ECO:0000313" key="2">
    <source>
        <dbReference type="Proteomes" id="UP000308836"/>
    </source>
</evidence>
<evidence type="ECO:0000313" key="1">
    <source>
        <dbReference type="EMBL" id="TGY66161.1"/>
    </source>
</evidence>
<organism evidence="1 2">
    <name type="scientific">Dubosiella muris</name>
    <dbReference type="NCBI Taxonomy" id="3038133"/>
    <lineage>
        <taxon>Bacteria</taxon>
        <taxon>Bacillati</taxon>
        <taxon>Bacillota</taxon>
        <taxon>Erysipelotrichia</taxon>
        <taxon>Erysipelotrichales</taxon>
        <taxon>Erysipelotrichaceae</taxon>
        <taxon>Dubosiella</taxon>
    </lineage>
</organism>
<name>A0AC61R895_9FIRM</name>
<dbReference type="EMBL" id="SRYG01000009">
    <property type="protein sequence ID" value="TGY66161.1"/>
    <property type="molecule type" value="Genomic_DNA"/>
</dbReference>
<comment type="caution">
    <text evidence="1">The sequence shown here is derived from an EMBL/GenBank/DDBJ whole genome shotgun (WGS) entry which is preliminary data.</text>
</comment>
<accession>A0AC61R895</accession>
<reference evidence="1" key="1">
    <citation type="submission" date="2019-04" db="EMBL/GenBank/DDBJ databases">
        <title>Microbes associate with the intestines of laboratory mice.</title>
        <authorList>
            <person name="Navarre W."/>
            <person name="Wong E."/>
            <person name="Huang K."/>
            <person name="Tropini C."/>
            <person name="Ng K."/>
            <person name="Yu B."/>
        </authorList>
    </citation>
    <scope>NUCLEOTIDE SEQUENCE</scope>
    <source>
        <strain evidence="1">NM09_H32</strain>
    </source>
</reference>
<dbReference type="Proteomes" id="UP000308836">
    <property type="component" value="Unassembled WGS sequence"/>
</dbReference>
<sequence>MKPIVVEVCAGSYEDALAASRGGAKRIELNSALSVGGLSPSVMALIQTKKNTDLEVVCMVRPRAAGFAYTDVEKQIMLDEAKLFLESGADGIAFGFLTEEKAVDTKWTKCMVDLIHSFEKTAVFHRAVDVVTDYEGAIETLVGLGVDRVLTSGTKAKAMEGIEEIGAIQNKFGSRIEILPGSGVNAGNAVELMEKTGVWQVHSSCKAYRTDQTTSGRDVTYAYLSGEHADDYDVVDAGLVRELVEAVKKEK</sequence>
<protein>
    <submittedName>
        <fullName evidence="1">Copper homeostasis protein CutC</fullName>
    </submittedName>
</protein>